<keyword evidence="1" id="KW-1133">Transmembrane helix</keyword>
<evidence type="ECO:0000256" key="1">
    <source>
        <dbReference type="SAM" id="Phobius"/>
    </source>
</evidence>
<keyword evidence="1" id="KW-0472">Membrane</keyword>
<feature type="transmembrane region" description="Helical" evidence="1">
    <location>
        <begin position="103"/>
        <end position="133"/>
    </location>
</feature>
<feature type="transmembrane region" description="Helical" evidence="1">
    <location>
        <begin position="26"/>
        <end position="46"/>
    </location>
</feature>
<dbReference type="Proteomes" id="UP000584587">
    <property type="component" value="Unassembled WGS sequence"/>
</dbReference>
<keyword evidence="3" id="KW-1185">Reference proteome</keyword>
<reference evidence="2 3" key="1">
    <citation type="submission" date="2020-04" db="EMBL/GenBank/DDBJ databases">
        <title>Complete genome sequence of Spiroplasma platyhelix ATCC 51748, an insect isolate.</title>
        <authorList>
            <person name="Green E.A."/>
            <person name="Klassen J.L."/>
        </authorList>
    </citation>
    <scope>NUCLEOTIDE SEQUENCE [LARGE SCALE GENOMIC DNA]</scope>
    <source>
        <strain evidence="2 3">PALS-1</strain>
    </source>
</reference>
<dbReference type="AlphaFoldDB" id="A0A846TWA9"/>
<name>A0A846TWA9_9MOLU</name>
<evidence type="ECO:0000313" key="3">
    <source>
        <dbReference type="Proteomes" id="UP000584587"/>
    </source>
</evidence>
<gene>
    <name evidence="2" type="ORF">HER12_00725</name>
</gene>
<feature type="transmembrane region" description="Helical" evidence="1">
    <location>
        <begin position="214"/>
        <end position="240"/>
    </location>
</feature>
<feature type="transmembrane region" description="Helical" evidence="1">
    <location>
        <begin position="58"/>
        <end position="82"/>
    </location>
</feature>
<comment type="caution">
    <text evidence="2">The sequence shown here is derived from an EMBL/GenBank/DDBJ whole genome shotgun (WGS) entry which is preliminary data.</text>
</comment>
<proteinExistence type="predicted"/>
<evidence type="ECO:0000313" key="2">
    <source>
        <dbReference type="EMBL" id="NKE38281.1"/>
    </source>
</evidence>
<organism evidence="2 3">
    <name type="scientific">Spiroplasma platyhelix PALS-1</name>
    <dbReference type="NCBI Taxonomy" id="1276218"/>
    <lineage>
        <taxon>Bacteria</taxon>
        <taxon>Bacillati</taxon>
        <taxon>Mycoplasmatota</taxon>
        <taxon>Mollicutes</taxon>
        <taxon>Entomoplasmatales</taxon>
        <taxon>Spiroplasmataceae</taxon>
        <taxon>Spiroplasma</taxon>
    </lineage>
</organism>
<feature type="transmembrane region" description="Helical" evidence="1">
    <location>
        <begin position="145"/>
        <end position="168"/>
    </location>
</feature>
<keyword evidence="1" id="KW-0812">Transmembrane</keyword>
<accession>A0A846TWA9</accession>
<feature type="transmembrane region" description="Helical" evidence="1">
    <location>
        <begin position="180"/>
        <end position="202"/>
    </location>
</feature>
<dbReference type="EMBL" id="JAAVVK010000001">
    <property type="protein sequence ID" value="NKE38281.1"/>
    <property type="molecule type" value="Genomic_DNA"/>
</dbReference>
<sequence length="249" mass="28267">MTNKTLTINNWGILNLFTSYLKHNKAIIFSMFLLPLIFIVAVSVNYNTIMGNENVSPALIIMLLWLVQSTSFAVQTFLTILLDFKQSIIYRRIGLTRIKKVNFLIMSSIFNLILMTISNFFIFLVIIILAIAFKENNLLNAIFQWQMLLSILFTLACSVLLTSVALLMSSLIKTRTGQTISALIVNFLIILPLFVLIFFVHSLSNSTSQLIDSIGLGGVIGIFVGAFVLINLISVLLYYLSWKLFRWYE</sequence>
<dbReference type="RefSeq" id="WP_168104755.1">
    <property type="nucleotide sequence ID" value="NZ_CP051215.1"/>
</dbReference>
<protein>
    <submittedName>
        <fullName evidence="2">Uncharacterized protein</fullName>
    </submittedName>
</protein>